<proteinExistence type="predicted"/>
<sequence>MSAVFFLRNMEICFVAGAFSKFSFQFFCKCATCFSFMPEILFTAKIFSLTK</sequence>
<evidence type="ECO:0000313" key="1">
    <source>
        <dbReference type="EMBL" id="KWZ82942.1"/>
    </source>
</evidence>
<accession>A0A133KTW9</accession>
<dbReference type="AlphaFoldDB" id="A0A133KTW9"/>
<gene>
    <name evidence="1" type="ORF">HMPREF3213_01426</name>
</gene>
<organism evidence="1 2">
    <name type="scientific">Heyndrickxia coagulans</name>
    <name type="common">Weizmannia coagulans</name>
    <dbReference type="NCBI Taxonomy" id="1398"/>
    <lineage>
        <taxon>Bacteria</taxon>
        <taxon>Bacillati</taxon>
        <taxon>Bacillota</taxon>
        <taxon>Bacilli</taxon>
        <taxon>Bacillales</taxon>
        <taxon>Bacillaceae</taxon>
        <taxon>Heyndrickxia</taxon>
    </lineage>
</organism>
<protein>
    <submittedName>
        <fullName evidence="1">Uncharacterized protein</fullName>
    </submittedName>
</protein>
<dbReference type="EMBL" id="LRPN01000047">
    <property type="protein sequence ID" value="KWZ82942.1"/>
    <property type="molecule type" value="Genomic_DNA"/>
</dbReference>
<comment type="caution">
    <text evidence="1">The sequence shown here is derived from an EMBL/GenBank/DDBJ whole genome shotgun (WGS) entry which is preliminary data.</text>
</comment>
<reference evidence="2" key="1">
    <citation type="submission" date="2016-01" db="EMBL/GenBank/DDBJ databases">
        <authorList>
            <person name="Mitreva M."/>
            <person name="Pepin K.H."/>
            <person name="Mihindukulasuriya K.A."/>
            <person name="Fulton R."/>
            <person name="Fronick C."/>
            <person name="O'Laughlin M."/>
            <person name="Miner T."/>
            <person name="Herter B."/>
            <person name="Rosa B.A."/>
            <person name="Cordes M."/>
            <person name="Tomlinson C."/>
            <person name="Wollam A."/>
            <person name="Palsikar V.B."/>
            <person name="Mardis E.R."/>
            <person name="Wilson R.K."/>
        </authorList>
    </citation>
    <scope>NUCLEOTIDE SEQUENCE [LARGE SCALE GENOMIC DNA]</scope>
    <source>
        <strain evidence="2">GED7749B</strain>
    </source>
</reference>
<dbReference type="Proteomes" id="UP000070376">
    <property type="component" value="Unassembled WGS sequence"/>
</dbReference>
<dbReference type="PATRIC" id="fig|1398.22.peg.1433"/>
<evidence type="ECO:0000313" key="2">
    <source>
        <dbReference type="Proteomes" id="UP000070376"/>
    </source>
</evidence>
<name>A0A133KTW9_HEYCO</name>